<dbReference type="InterPro" id="IPR048813">
    <property type="entry name" value="GP7-like"/>
</dbReference>
<dbReference type="Proteomes" id="UP001356095">
    <property type="component" value="Unassembled WGS sequence"/>
</dbReference>
<name>A0ABU7KGA5_9ACTN</name>
<reference evidence="1 2" key="1">
    <citation type="submission" date="2023-08" db="EMBL/GenBank/DDBJ databases">
        <authorList>
            <person name="Girao M."/>
            <person name="Carvalho M.F."/>
        </authorList>
    </citation>
    <scope>NUCLEOTIDE SEQUENCE [LARGE SCALE GENOMIC DNA]</scope>
    <source>
        <strain evidence="1 2">CT-R113</strain>
    </source>
</reference>
<comment type="caution">
    <text evidence="1">The sequence shown here is derived from an EMBL/GenBank/DDBJ whole genome shotgun (WGS) entry which is preliminary data.</text>
</comment>
<dbReference type="EMBL" id="JAUZMY010000045">
    <property type="protein sequence ID" value="MEE2041275.1"/>
    <property type="molecule type" value="Genomic_DNA"/>
</dbReference>
<evidence type="ECO:0000313" key="2">
    <source>
        <dbReference type="Proteomes" id="UP001356095"/>
    </source>
</evidence>
<protein>
    <submittedName>
        <fullName evidence="1">Phage major capsid protein</fullName>
    </submittedName>
</protein>
<keyword evidence="2" id="KW-1185">Reference proteome</keyword>
<proteinExistence type="predicted"/>
<dbReference type="NCBIfam" id="NF045672">
    <property type="entry name" value="MCP_gp7_epsi_15"/>
    <property type="match status" value="1"/>
</dbReference>
<dbReference type="RefSeq" id="WP_330095035.1">
    <property type="nucleotide sequence ID" value="NZ_JAUZMY010000045.1"/>
</dbReference>
<evidence type="ECO:0000313" key="1">
    <source>
        <dbReference type="EMBL" id="MEE2041275.1"/>
    </source>
</evidence>
<accession>A0ABU7KGA5</accession>
<organism evidence="1 2">
    <name type="scientific">Nocardiopsis codii</name>
    <dbReference type="NCBI Taxonomy" id="3065942"/>
    <lineage>
        <taxon>Bacteria</taxon>
        <taxon>Bacillati</taxon>
        <taxon>Actinomycetota</taxon>
        <taxon>Actinomycetes</taxon>
        <taxon>Streptosporangiales</taxon>
        <taxon>Nocardiopsidaceae</taxon>
        <taxon>Nocardiopsis</taxon>
    </lineage>
</organism>
<sequence length="331" mass="35213">MAPVTLAEAKKNTTDHIDLQVIDEFRKSSFLLDSLTFDDAVNPAGGGATLTYTYTRLATERPAAFREYNTEYEDAAATRERVSVDLSPLGGSYSVDRVLGNLGPAASNEVAFQTSQVIKSTRAFFSDQVINGERTGTGDAATGFDGLNSALSGSSTEYRPDRVTDWSTFASDVDARQALDAIDEWLGLMDDTPGAIMGNGKTIARLRSMARAAGYYSRTEDAFGRTVENYAGVPFRDLGAKAGSNDPVVEVGARTVDGAEATNVSDLYAVRFGLDGFHAVTTAGGSIVRQWAPDFSTSGAVKRGEVELGPVAVVLKQTRAASVFRNIKVAA</sequence>
<gene>
    <name evidence="1" type="ORF">Q8791_29025</name>
</gene>